<keyword evidence="7 10" id="KW-0067">ATP-binding</keyword>
<evidence type="ECO:0000256" key="9">
    <source>
        <dbReference type="ARBA" id="ARBA00048679"/>
    </source>
</evidence>
<evidence type="ECO:0000259" key="12">
    <source>
        <dbReference type="PROSITE" id="PS50011"/>
    </source>
</evidence>
<dbReference type="InterPro" id="IPR008271">
    <property type="entry name" value="Ser/Thr_kinase_AS"/>
</dbReference>
<evidence type="ECO:0000256" key="11">
    <source>
        <dbReference type="SAM" id="MobiDB-lite"/>
    </source>
</evidence>
<dbReference type="GO" id="GO:0035556">
    <property type="term" value="P:intracellular signal transduction"/>
    <property type="evidence" value="ECO:0000318"/>
    <property type="project" value="GO_Central"/>
</dbReference>
<feature type="domain" description="Protein kinase" evidence="12">
    <location>
        <begin position="337"/>
        <end position="637"/>
    </location>
</feature>
<evidence type="ECO:0000256" key="8">
    <source>
        <dbReference type="ARBA" id="ARBA00047899"/>
    </source>
</evidence>
<proteinExistence type="inferred from homology"/>
<dbReference type="Proteomes" id="UP000000600">
    <property type="component" value="Unassembled WGS sequence"/>
</dbReference>
<dbReference type="CDD" id="cd05579">
    <property type="entry name" value="STKc_MAST_like"/>
    <property type="match status" value="1"/>
</dbReference>
<keyword evidence="4" id="KW-0808">Transferase</keyword>
<dbReference type="OrthoDB" id="162894at2759"/>
<keyword evidence="5 10" id="KW-0547">Nucleotide-binding</keyword>
<evidence type="ECO:0000313" key="14">
    <source>
        <dbReference type="Proteomes" id="UP000000600"/>
    </source>
</evidence>
<dbReference type="InterPro" id="IPR017441">
    <property type="entry name" value="Protein_kinase_ATP_BS"/>
</dbReference>
<feature type="binding site" evidence="10">
    <location>
        <position position="366"/>
    </location>
    <ligand>
        <name>ATP</name>
        <dbReference type="ChEBI" id="CHEBI:30616"/>
    </ligand>
</feature>
<dbReference type="PROSITE" id="PS50011">
    <property type="entry name" value="PROTEIN_KINASE_DOM"/>
    <property type="match status" value="1"/>
</dbReference>
<feature type="compositionally biased region" description="Basic and acidic residues" evidence="11">
    <location>
        <begin position="174"/>
        <end position="186"/>
    </location>
</feature>
<dbReference type="InterPro" id="IPR050236">
    <property type="entry name" value="Ser_Thr_kinase_AGC"/>
</dbReference>
<evidence type="ECO:0000256" key="1">
    <source>
        <dbReference type="ARBA" id="ARBA00009903"/>
    </source>
</evidence>
<keyword evidence="14" id="KW-1185">Reference proteome</keyword>
<comment type="catalytic activity">
    <reaction evidence="9">
        <text>L-seryl-[protein] + ATP = O-phospho-L-seryl-[protein] + ADP + H(+)</text>
        <dbReference type="Rhea" id="RHEA:17989"/>
        <dbReference type="Rhea" id="RHEA-COMP:9863"/>
        <dbReference type="Rhea" id="RHEA-COMP:11604"/>
        <dbReference type="ChEBI" id="CHEBI:15378"/>
        <dbReference type="ChEBI" id="CHEBI:29999"/>
        <dbReference type="ChEBI" id="CHEBI:30616"/>
        <dbReference type="ChEBI" id="CHEBI:83421"/>
        <dbReference type="ChEBI" id="CHEBI:456216"/>
        <dbReference type="EC" id="2.7.11.1"/>
    </reaction>
</comment>
<dbReference type="eggNOG" id="KOG0606">
    <property type="taxonomic scope" value="Eukaryota"/>
</dbReference>
<dbReference type="PANTHER" id="PTHR24356:SF1">
    <property type="entry name" value="SERINE_THREONINE-PROTEIN KINASE GREATWALL"/>
    <property type="match status" value="1"/>
</dbReference>
<dbReference type="STRING" id="5888.A0E1M7"/>
<dbReference type="GO" id="GO:0004674">
    <property type="term" value="F:protein serine/threonine kinase activity"/>
    <property type="evidence" value="ECO:0000318"/>
    <property type="project" value="GO_Central"/>
</dbReference>
<dbReference type="Gene3D" id="3.30.200.20">
    <property type="entry name" value="Phosphorylase Kinase, domain 1"/>
    <property type="match status" value="1"/>
</dbReference>
<dbReference type="InParanoid" id="A0E1M7"/>
<dbReference type="AlphaFoldDB" id="A0E1M7"/>
<accession>A0E1M7</accession>
<dbReference type="GO" id="GO:0005524">
    <property type="term" value="F:ATP binding"/>
    <property type="evidence" value="ECO:0007669"/>
    <property type="project" value="UniProtKB-UniRule"/>
</dbReference>
<evidence type="ECO:0000256" key="5">
    <source>
        <dbReference type="ARBA" id="ARBA00022741"/>
    </source>
</evidence>
<comment type="catalytic activity">
    <reaction evidence="8">
        <text>L-threonyl-[protein] + ATP = O-phospho-L-threonyl-[protein] + ADP + H(+)</text>
        <dbReference type="Rhea" id="RHEA:46608"/>
        <dbReference type="Rhea" id="RHEA-COMP:11060"/>
        <dbReference type="Rhea" id="RHEA-COMP:11605"/>
        <dbReference type="ChEBI" id="CHEBI:15378"/>
        <dbReference type="ChEBI" id="CHEBI:30013"/>
        <dbReference type="ChEBI" id="CHEBI:30616"/>
        <dbReference type="ChEBI" id="CHEBI:61977"/>
        <dbReference type="ChEBI" id="CHEBI:456216"/>
        <dbReference type="EC" id="2.7.11.1"/>
    </reaction>
</comment>
<evidence type="ECO:0000256" key="6">
    <source>
        <dbReference type="ARBA" id="ARBA00022777"/>
    </source>
</evidence>
<dbReference type="EC" id="2.7.11.1" evidence="2"/>
<dbReference type="FunFam" id="3.30.200.20:FF:000633">
    <property type="entry name" value="Protein kinase, putative"/>
    <property type="match status" value="1"/>
</dbReference>
<dbReference type="GeneID" id="5042376"/>
<evidence type="ECO:0000256" key="2">
    <source>
        <dbReference type="ARBA" id="ARBA00012513"/>
    </source>
</evidence>
<dbReference type="RefSeq" id="XP_001456591.1">
    <property type="nucleotide sequence ID" value="XM_001456554.1"/>
</dbReference>
<gene>
    <name evidence="13" type="ORF">GSPATT00022364001</name>
</gene>
<dbReference type="InterPro" id="IPR011009">
    <property type="entry name" value="Kinase-like_dom_sf"/>
</dbReference>
<evidence type="ECO:0000256" key="7">
    <source>
        <dbReference type="ARBA" id="ARBA00022840"/>
    </source>
</evidence>
<name>A0E1M7_PARTE</name>
<dbReference type="HOGENOM" id="CLU_006793_1_0_1"/>
<dbReference type="SUPFAM" id="SSF56112">
    <property type="entry name" value="Protein kinase-like (PK-like)"/>
    <property type="match status" value="1"/>
</dbReference>
<dbReference type="InterPro" id="IPR000719">
    <property type="entry name" value="Prot_kinase_dom"/>
</dbReference>
<dbReference type="PROSITE" id="PS00108">
    <property type="entry name" value="PROTEIN_KINASE_ST"/>
    <property type="match status" value="1"/>
</dbReference>
<dbReference type="EMBL" id="CT868653">
    <property type="protein sequence ID" value="CAK89194.1"/>
    <property type="molecule type" value="Genomic_DNA"/>
</dbReference>
<protein>
    <recommendedName>
        <fullName evidence="2">non-specific serine/threonine protein kinase</fullName>
        <ecNumber evidence="2">2.7.11.1</ecNumber>
    </recommendedName>
</protein>
<evidence type="ECO:0000313" key="13">
    <source>
        <dbReference type="EMBL" id="CAK89194.1"/>
    </source>
</evidence>
<comment type="similarity">
    <text evidence="1">Belongs to the protein kinase superfamily. AGC Ser/Thr protein kinase family.</text>
</comment>
<organism evidence="13 14">
    <name type="scientific">Paramecium tetraurelia</name>
    <dbReference type="NCBI Taxonomy" id="5888"/>
    <lineage>
        <taxon>Eukaryota</taxon>
        <taxon>Sar</taxon>
        <taxon>Alveolata</taxon>
        <taxon>Ciliophora</taxon>
        <taxon>Intramacronucleata</taxon>
        <taxon>Oligohymenophorea</taxon>
        <taxon>Peniculida</taxon>
        <taxon>Parameciidae</taxon>
        <taxon>Paramecium</taxon>
    </lineage>
</organism>
<sequence>MEYKIICRICNLLVRIDFLKLHNETCKTRAEFRRKEIKLNLQVAKVCENAYKKKHQIHSRGQKYLNSLRLRWDQMSNEYTQEIYQEYKILQVLISYGEKTLNSEVDAKYHLISQNEFMQAQQIVSNPQILNLIEQMNSLINQRLDLCYKSMNFQRLLAKFQSIPSISFRLSKFSKDSPKSNSETHNRMNSFSDYLNSSNFSEDTQSDNKSNSRPDTPIKSISIIDNLRKRGKLSKFNFLKRQSTFSSEEEQNSDKPKLSQEIKKKSYFAKTGSSDSETDDIIDNIVVENKPIQTENNLNFESACFFELQRGYFSDTEIMRLDIENKTKEKNIGLKDFNFIRQIGQGTYGSVFLVKRIVNGDLYAMKIINCCNKRFERLLEQLKQERNIFEILTGDYVVKAYYSFQHESSLCFAQEYMIGGDFSKILINEGAFDENIARHYFSEILIALEYLHNNNIIHRDLKPENILLDQYGHIKLADFGLSELGINKKMIKKCSQQNFTSNDSSPSPIYQMIKGRSFRKSNIIPENAERRIIGTPDYIAPEIISGQSFSHKSQDFWSLGIILYEFLVGIPPFNDESVEKIYQNILKGDIEWPEIGNDPEEQISQQAYDLLKKLLNPDYTQRLGYGSIDEIKNHPFLTTINWDQLRNTPGPIIPQINQNIQSFENVAEKVQKFIKKGEKKQIQIINKLQEELEYLERIDLLVAKNENEAQLIQQKLQLFS</sequence>
<evidence type="ECO:0000256" key="4">
    <source>
        <dbReference type="ARBA" id="ARBA00022679"/>
    </source>
</evidence>
<evidence type="ECO:0000256" key="3">
    <source>
        <dbReference type="ARBA" id="ARBA00022527"/>
    </source>
</evidence>
<keyword evidence="6" id="KW-0418">Kinase</keyword>
<feature type="compositionally biased region" description="Polar residues" evidence="11">
    <location>
        <begin position="187"/>
        <end position="214"/>
    </location>
</feature>
<dbReference type="Gene3D" id="1.10.510.10">
    <property type="entry name" value="Transferase(Phosphotransferase) domain 1"/>
    <property type="match status" value="2"/>
</dbReference>
<dbReference type="FunFam" id="1.10.510.10:FF:000340">
    <property type="entry name" value="Serine threonine protein kinase"/>
    <property type="match status" value="1"/>
</dbReference>
<dbReference type="PANTHER" id="PTHR24356">
    <property type="entry name" value="SERINE/THREONINE-PROTEIN KINASE"/>
    <property type="match status" value="1"/>
</dbReference>
<dbReference type="SMART" id="SM00220">
    <property type="entry name" value="S_TKc"/>
    <property type="match status" value="1"/>
</dbReference>
<reference evidence="13 14" key="1">
    <citation type="journal article" date="2006" name="Nature">
        <title>Global trends of whole-genome duplications revealed by the ciliate Paramecium tetraurelia.</title>
        <authorList>
            <consortium name="Genoscope"/>
            <person name="Aury J.-M."/>
            <person name="Jaillon O."/>
            <person name="Duret L."/>
            <person name="Noel B."/>
            <person name="Jubin C."/>
            <person name="Porcel B.M."/>
            <person name="Segurens B."/>
            <person name="Daubin V."/>
            <person name="Anthouard V."/>
            <person name="Aiach N."/>
            <person name="Arnaiz O."/>
            <person name="Billaut A."/>
            <person name="Beisson J."/>
            <person name="Blanc I."/>
            <person name="Bouhouche K."/>
            <person name="Camara F."/>
            <person name="Duharcourt S."/>
            <person name="Guigo R."/>
            <person name="Gogendeau D."/>
            <person name="Katinka M."/>
            <person name="Keller A.-M."/>
            <person name="Kissmehl R."/>
            <person name="Klotz C."/>
            <person name="Koll F."/>
            <person name="Le Moue A."/>
            <person name="Lepere C."/>
            <person name="Malinsky S."/>
            <person name="Nowacki M."/>
            <person name="Nowak J.K."/>
            <person name="Plattner H."/>
            <person name="Poulain J."/>
            <person name="Ruiz F."/>
            <person name="Serrano V."/>
            <person name="Zagulski M."/>
            <person name="Dessen P."/>
            <person name="Betermier M."/>
            <person name="Weissenbach J."/>
            <person name="Scarpelli C."/>
            <person name="Schachter V."/>
            <person name="Sperling L."/>
            <person name="Meyer E."/>
            <person name="Cohen J."/>
            <person name="Wincker P."/>
        </authorList>
    </citation>
    <scope>NUCLEOTIDE SEQUENCE [LARGE SCALE GENOMIC DNA]</scope>
    <source>
        <strain evidence="13 14">Stock d4-2</strain>
    </source>
</reference>
<evidence type="ECO:0000256" key="10">
    <source>
        <dbReference type="PROSITE-ProRule" id="PRU10141"/>
    </source>
</evidence>
<keyword evidence="3" id="KW-0723">Serine/threonine-protein kinase</keyword>
<feature type="region of interest" description="Disordered" evidence="11">
    <location>
        <begin position="174"/>
        <end position="219"/>
    </location>
</feature>
<dbReference type="Pfam" id="PF00069">
    <property type="entry name" value="Pkinase"/>
    <property type="match status" value="2"/>
</dbReference>
<dbReference type="FunFam" id="1.10.510.10:FF:000604">
    <property type="entry name" value="AGC protein kinase"/>
    <property type="match status" value="1"/>
</dbReference>
<dbReference type="KEGG" id="ptm:GSPATT00022364001"/>
<dbReference type="PROSITE" id="PS00107">
    <property type="entry name" value="PROTEIN_KINASE_ATP"/>
    <property type="match status" value="1"/>
</dbReference>